<dbReference type="GeneID" id="106060032"/>
<evidence type="ECO:0000256" key="1">
    <source>
        <dbReference type="PROSITE-ProRule" id="PRU00023"/>
    </source>
</evidence>
<sequence>MLIYAESCTLVMSRGVRDLRDLICVSRLTFNDSDEEGVYSDCDISLNKEISNLSLSDHSYANSPQDDSTLVSVTSPDSGFNTESPGLTHSKSSEACQKDLGFSKQILPSSRDQKNVKSQKKKRKKLSAPLSTSLHDLPKPTPLPPVPNLTISNVKNVDRSKSSDSTGQQSIKKNIRSNFDEILTFMDATIVASWLKRSNDAIQELTKYCSSGDNFVYFAQFWLLDFPDAQKKDIFSMEYDILLNEVALAFSVGRESKQVSRRDIIDLLGAVFKEYPMRLIGRHGPYIFLDYLDILTSERQDQYKKLLSDVRCSTSNRQYAQWLLATRCFALVNVWSSVINFYRNLTGHNSKSSKNFDTSLKGTFLQRMTESIQFGFIDVVTYLIESGHIKSTYSDSHGKSLLFTAVMCKQPAIVKYFLSLVNPTLDVNQTAETGNTPLHAAANIGDLQIVELLCRCDRINVNCVNYQCEQATPLHLAVMHGHTEIIECLLKHGADPLLKMGQTTAVQLAKDLGNSQIISLLESKL</sequence>
<dbReference type="PANTHER" id="PTHR31980">
    <property type="entry name" value="PROTEIN FAM220A"/>
    <property type="match status" value="1"/>
</dbReference>
<evidence type="ECO:0000313" key="6">
    <source>
        <dbReference type="RefSeq" id="XP_055876969.1"/>
    </source>
</evidence>
<dbReference type="RefSeq" id="XP_055876969.1">
    <property type="nucleotide sequence ID" value="XM_056020994.1"/>
</dbReference>
<accession>A0A9W2ZPS8</accession>
<evidence type="ECO:0000313" key="7">
    <source>
        <dbReference type="RefSeq" id="XP_055876970.1"/>
    </source>
</evidence>
<dbReference type="OrthoDB" id="60433at2759"/>
<reference evidence="5 6" key="1">
    <citation type="submission" date="2025-04" db="UniProtKB">
        <authorList>
            <consortium name="RefSeq"/>
        </authorList>
    </citation>
    <scope>IDENTIFICATION</scope>
</reference>
<feature type="region of interest" description="Disordered" evidence="2">
    <location>
        <begin position="107"/>
        <end position="170"/>
    </location>
</feature>
<dbReference type="OMA" id="NKQYAQW"/>
<name>A0A9W2ZPS8_BIOGL</name>
<dbReference type="PROSITE" id="PS50297">
    <property type="entry name" value="ANK_REP_REGION"/>
    <property type="match status" value="2"/>
</dbReference>
<dbReference type="InterPro" id="IPR036770">
    <property type="entry name" value="Ankyrin_rpt-contain_sf"/>
</dbReference>
<dbReference type="Pfam" id="PF12796">
    <property type="entry name" value="Ank_2"/>
    <property type="match status" value="1"/>
</dbReference>
<keyword evidence="1" id="KW-0040">ANK repeat</keyword>
<feature type="domain" description="SIPAR" evidence="3">
    <location>
        <begin position="17"/>
        <end position="332"/>
    </location>
</feature>
<dbReference type="AlphaFoldDB" id="A0A9W2ZPS8"/>
<protein>
    <submittedName>
        <fullName evidence="5 6">Uncharacterized protein LOC106060032</fullName>
    </submittedName>
</protein>
<dbReference type="InterPro" id="IPR029155">
    <property type="entry name" value="SIPAR"/>
</dbReference>
<dbReference type="SMART" id="SM00248">
    <property type="entry name" value="ANK"/>
    <property type="match status" value="3"/>
</dbReference>
<evidence type="ECO:0000313" key="5">
    <source>
        <dbReference type="RefSeq" id="XP_055876968.1"/>
    </source>
</evidence>
<evidence type="ECO:0000259" key="3">
    <source>
        <dbReference type="Pfam" id="PF15487"/>
    </source>
</evidence>
<dbReference type="RefSeq" id="XP_055876970.1">
    <property type="nucleotide sequence ID" value="XM_056020995.1"/>
</dbReference>
<dbReference type="Proteomes" id="UP001165740">
    <property type="component" value="Chromosome 2"/>
</dbReference>
<dbReference type="PRINTS" id="PR01415">
    <property type="entry name" value="ANKYRIN"/>
</dbReference>
<evidence type="ECO:0000256" key="2">
    <source>
        <dbReference type="SAM" id="MobiDB-lite"/>
    </source>
</evidence>
<feature type="region of interest" description="Disordered" evidence="2">
    <location>
        <begin position="57"/>
        <end position="92"/>
    </location>
</feature>
<feature type="repeat" description="ANK" evidence="1">
    <location>
        <begin position="469"/>
        <end position="495"/>
    </location>
</feature>
<dbReference type="PROSITE" id="PS50088">
    <property type="entry name" value="ANK_REPEAT"/>
    <property type="match status" value="2"/>
</dbReference>
<feature type="repeat" description="ANK" evidence="1">
    <location>
        <begin position="433"/>
        <end position="453"/>
    </location>
</feature>
<organism evidence="4 6">
    <name type="scientific">Biomphalaria glabrata</name>
    <name type="common">Bloodfluke planorb</name>
    <name type="synonym">Freshwater snail</name>
    <dbReference type="NCBI Taxonomy" id="6526"/>
    <lineage>
        <taxon>Eukaryota</taxon>
        <taxon>Metazoa</taxon>
        <taxon>Spiralia</taxon>
        <taxon>Lophotrochozoa</taxon>
        <taxon>Mollusca</taxon>
        <taxon>Gastropoda</taxon>
        <taxon>Heterobranchia</taxon>
        <taxon>Euthyneura</taxon>
        <taxon>Panpulmonata</taxon>
        <taxon>Hygrophila</taxon>
        <taxon>Lymnaeoidea</taxon>
        <taxon>Planorbidae</taxon>
        <taxon>Biomphalaria</taxon>
    </lineage>
</organism>
<dbReference type="SUPFAM" id="SSF48403">
    <property type="entry name" value="Ankyrin repeat"/>
    <property type="match status" value="1"/>
</dbReference>
<gene>
    <name evidence="5 6 7" type="primary">LOC106060032</name>
</gene>
<dbReference type="InterPro" id="IPR002110">
    <property type="entry name" value="Ankyrin_rpt"/>
</dbReference>
<dbReference type="InterPro" id="IPR040355">
    <property type="entry name" value="FAM220A"/>
</dbReference>
<dbReference type="PANTHER" id="PTHR31980:SF1">
    <property type="entry name" value="PROTEIN FAM220A"/>
    <property type="match status" value="1"/>
</dbReference>
<keyword evidence="4" id="KW-1185">Reference proteome</keyword>
<dbReference type="Gene3D" id="1.25.40.20">
    <property type="entry name" value="Ankyrin repeat-containing domain"/>
    <property type="match status" value="1"/>
</dbReference>
<dbReference type="Pfam" id="PF15487">
    <property type="entry name" value="FAM220"/>
    <property type="match status" value="1"/>
</dbReference>
<dbReference type="RefSeq" id="XP_055876968.1">
    <property type="nucleotide sequence ID" value="XM_056020993.1"/>
</dbReference>
<feature type="compositionally biased region" description="Basic residues" evidence="2">
    <location>
        <begin position="117"/>
        <end position="126"/>
    </location>
</feature>
<proteinExistence type="predicted"/>
<evidence type="ECO:0000313" key="4">
    <source>
        <dbReference type="Proteomes" id="UP001165740"/>
    </source>
</evidence>